<evidence type="ECO:0000256" key="5">
    <source>
        <dbReference type="SAM" id="Phobius"/>
    </source>
</evidence>
<reference evidence="7" key="1">
    <citation type="journal article" date="2012" name="Science">
        <title>The Paleozoic origin of enzymatic lignin decomposition reconstructed from 31 fungal genomes.</title>
        <authorList>
            <person name="Floudas D."/>
            <person name="Binder M."/>
            <person name="Riley R."/>
            <person name="Barry K."/>
            <person name="Blanchette R.A."/>
            <person name="Henrissat B."/>
            <person name="Martinez A.T."/>
            <person name="Otillar R."/>
            <person name="Spatafora J.W."/>
            <person name="Yadav J.S."/>
            <person name="Aerts A."/>
            <person name="Benoit I."/>
            <person name="Boyd A."/>
            <person name="Carlson A."/>
            <person name="Copeland A."/>
            <person name="Coutinho P.M."/>
            <person name="de Vries R.P."/>
            <person name="Ferreira P."/>
            <person name="Findley K."/>
            <person name="Foster B."/>
            <person name="Gaskell J."/>
            <person name="Glotzer D."/>
            <person name="Gorecki P."/>
            <person name="Heitman J."/>
            <person name="Hesse C."/>
            <person name="Hori C."/>
            <person name="Igarashi K."/>
            <person name="Jurgens J.A."/>
            <person name="Kallen N."/>
            <person name="Kersten P."/>
            <person name="Kohler A."/>
            <person name="Kuees U."/>
            <person name="Kumar T.K.A."/>
            <person name="Kuo A."/>
            <person name="LaButti K."/>
            <person name="Larrondo L.F."/>
            <person name="Lindquist E."/>
            <person name="Ling A."/>
            <person name="Lombard V."/>
            <person name="Lucas S."/>
            <person name="Lundell T."/>
            <person name="Martin R."/>
            <person name="McLaughlin D.J."/>
            <person name="Morgenstern I."/>
            <person name="Morin E."/>
            <person name="Murat C."/>
            <person name="Nagy L.G."/>
            <person name="Nolan M."/>
            <person name="Ohm R.A."/>
            <person name="Patyshakuliyeva A."/>
            <person name="Rokas A."/>
            <person name="Ruiz-Duenas F.J."/>
            <person name="Sabat G."/>
            <person name="Salamov A."/>
            <person name="Samejima M."/>
            <person name="Schmutz J."/>
            <person name="Slot J.C."/>
            <person name="St John F."/>
            <person name="Stenlid J."/>
            <person name="Sun H."/>
            <person name="Sun S."/>
            <person name="Syed K."/>
            <person name="Tsang A."/>
            <person name="Wiebenga A."/>
            <person name="Young D."/>
            <person name="Pisabarro A."/>
            <person name="Eastwood D.C."/>
            <person name="Martin F."/>
            <person name="Cullen D."/>
            <person name="Grigoriev I.V."/>
            <person name="Hibbett D.S."/>
        </authorList>
    </citation>
    <scope>NUCLEOTIDE SEQUENCE [LARGE SCALE GENOMIC DNA]</scope>
    <source>
        <strain evidence="7">RWD-64-598 SS2</strain>
    </source>
</reference>
<dbReference type="Pfam" id="PF13520">
    <property type="entry name" value="AA_permease_2"/>
    <property type="match status" value="1"/>
</dbReference>
<keyword evidence="4 5" id="KW-0472">Membrane</keyword>
<feature type="transmembrane region" description="Helical" evidence="5">
    <location>
        <begin position="260"/>
        <end position="279"/>
    </location>
</feature>
<comment type="caution">
    <text evidence="6">The sequence shown here is derived from an EMBL/GenBank/DDBJ whole genome shotgun (WGS) entry which is preliminary data.</text>
</comment>
<accession>A0A5M3MDJ4</accession>
<evidence type="ECO:0000256" key="1">
    <source>
        <dbReference type="ARBA" id="ARBA00004141"/>
    </source>
</evidence>
<dbReference type="InterPro" id="IPR002293">
    <property type="entry name" value="AA/rel_permease1"/>
</dbReference>
<dbReference type="PANTHER" id="PTHR11785">
    <property type="entry name" value="AMINO ACID TRANSPORTER"/>
    <property type="match status" value="1"/>
</dbReference>
<dbReference type="KEGG" id="cput:CONPUDRAFT_109718"/>
<feature type="transmembrane region" description="Helical" evidence="5">
    <location>
        <begin position="355"/>
        <end position="374"/>
    </location>
</feature>
<dbReference type="AlphaFoldDB" id="A0A5M3MDJ4"/>
<dbReference type="EMBL" id="JH711584">
    <property type="protein sequence ID" value="EIW77193.1"/>
    <property type="molecule type" value="Genomic_DNA"/>
</dbReference>
<dbReference type="RefSeq" id="XP_007772610.1">
    <property type="nucleotide sequence ID" value="XM_007774420.1"/>
</dbReference>
<feature type="transmembrane region" description="Helical" evidence="5">
    <location>
        <begin position="217"/>
        <end position="240"/>
    </location>
</feature>
<evidence type="ECO:0000313" key="7">
    <source>
        <dbReference type="Proteomes" id="UP000053558"/>
    </source>
</evidence>
<dbReference type="GO" id="GO:0016020">
    <property type="term" value="C:membrane"/>
    <property type="evidence" value="ECO:0007669"/>
    <property type="project" value="UniProtKB-SubCell"/>
</dbReference>
<dbReference type="InterPro" id="IPR050598">
    <property type="entry name" value="AminoAcid_Transporter"/>
</dbReference>
<dbReference type="OMA" id="CGTAVYI"/>
<protein>
    <submittedName>
        <fullName evidence="6">APC amino acid permease</fullName>
    </submittedName>
</protein>
<feature type="transmembrane region" description="Helical" evidence="5">
    <location>
        <begin position="427"/>
        <end position="453"/>
    </location>
</feature>
<dbReference type="PIRSF" id="PIRSF006060">
    <property type="entry name" value="AA_transporter"/>
    <property type="match status" value="1"/>
</dbReference>
<feature type="transmembrane region" description="Helical" evidence="5">
    <location>
        <begin position="63"/>
        <end position="87"/>
    </location>
</feature>
<evidence type="ECO:0000313" key="6">
    <source>
        <dbReference type="EMBL" id="EIW77193.1"/>
    </source>
</evidence>
<feature type="transmembrane region" description="Helical" evidence="5">
    <location>
        <begin position="99"/>
        <end position="121"/>
    </location>
</feature>
<keyword evidence="7" id="KW-1185">Reference proteome</keyword>
<proteinExistence type="predicted"/>
<feature type="transmembrane region" description="Helical" evidence="5">
    <location>
        <begin position="185"/>
        <end position="205"/>
    </location>
</feature>
<sequence length="562" mass="61096">MSTSGQEAGTENSPLLRRHVGHQPDSIYQATSSLLEDGGTDTLGPRASFGAHFDAIPVEKRRLGVMSAVMLIFNRVIGTGIFASPSFILRSSGSVGLTFVMWILGSLVAAAGTAVYIELGTGLPRSGAEKTYLEFIFRRPKYLVTCIFAIYVPITGISAAAGLVFGEYAIAALDLAPTAFNVRAAAFICLTSCLILHGALLDLGLRIQNALGIFKFVVIFLVAGSGILSLLKFPGFAVGPEFDPPLSFSSWDSFWEGSDVGPTAFVTGMFNVIWSYIGYSNANYALSETRDPVRTIKRAAPLAMFFVACSYIFINIAYFAVVSKQDILGSGTVAAALFFRNLYGPATARASFSHTILSAIIALSTLGNILSVFFTQGRLVQELGREGVVPFSSLFASNKPFGAPLAGTSVQYLSTIIVVLAAPPGDAYLFIVNLASYPMVMFNMVLTGGLLLLYTAPFKAWDWNPPFKAYKPVVVFFFLANIFLAVIPLLPPNRGFEVYEHLPYWSHIVISIAIGLLGILYWFVFFKWIPQRRGYRLEQETVLQDDGVSRTVLRKVQDDAAH</sequence>
<feature type="transmembrane region" description="Helical" evidence="5">
    <location>
        <begin position="300"/>
        <end position="321"/>
    </location>
</feature>
<feature type="transmembrane region" description="Helical" evidence="5">
    <location>
        <begin position="473"/>
        <end position="492"/>
    </location>
</feature>
<dbReference type="GO" id="GO:0015179">
    <property type="term" value="F:L-amino acid transmembrane transporter activity"/>
    <property type="evidence" value="ECO:0007669"/>
    <property type="project" value="TreeGrafter"/>
</dbReference>
<keyword evidence="3 5" id="KW-1133">Transmembrane helix</keyword>
<dbReference type="OrthoDB" id="5982228at2759"/>
<evidence type="ECO:0000256" key="4">
    <source>
        <dbReference type="ARBA" id="ARBA00023136"/>
    </source>
</evidence>
<gene>
    <name evidence="6" type="ORF">CONPUDRAFT_109718</name>
</gene>
<evidence type="ECO:0000256" key="2">
    <source>
        <dbReference type="ARBA" id="ARBA00022692"/>
    </source>
</evidence>
<dbReference type="GeneID" id="19198797"/>
<keyword evidence="2 5" id="KW-0812">Transmembrane</keyword>
<organism evidence="6 7">
    <name type="scientific">Coniophora puteana (strain RWD-64-598)</name>
    <name type="common">Brown rot fungus</name>
    <dbReference type="NCBI Taxonomy" id="741705"/>
    <lineage>
        <taxon>Eukaryota</taxon>
        <taxon>Fungi</taxon>
        <taxon>Dikarya</taxon>
        <taxon>Basidiomycota</taxon>
        <taxon>Agaricomycotina</taxon>
        <taxon>Agaricomycetes</taxon>
        <taxon>Agaricomycetidae</taxon>
        <taxon>Boletales</taxon>
        <taxon>Coniophorineae</taxon>
        <taxon>Coniophoraceae</taxon>
        <taxon>Coniophora</taxon>
    </lineage>
</organism>
<feature type="transmembrane region" description="Helical" evidence="5">
    <location>
        <begin position="504"/>
        <end position="526"/>
    </location>
</feature>
<comment type="subcellular location">
    <subcellularLocation>
        <location evidence="1">Membrane</location>
        <topology evidence="1">Multi-pass membrane protein</topology>
    </subcellularLocation>
</comment>
<dbReference type="PANTHER" id="PTHR11785:SF498">
    <property type="entry name" value="HIGH-AFFINITY METHIONINE PERMEASE"/>
    <property type="match status" value="1"/>
</dbReference>
<dbReference type="Proteomes" id="UP000053558">
    <property type="component" value="Unassembled WGS sequence"/>
</dbReference>
<dbReference type="Gene3D" id="1.20.1740.10">
    <property type="entry name" value="Amino acid/polyamine transporter I"/>
    <property type="match status" value="1"/>
</dbReference>
<feature type="transmembrane region" description="Helical" evidence="5">
    <location>
        <begin position="142"/>
        <end position="165"/>
    </location>
</feature>
<evidence type="ECO:0000256" key="3">
    <source>
        <dbReference type="ARBA" id="ARBA00022989"/>
    </source>
</evidence>
<name>A0A5M3MDJ4_CONPW</name>